<evidence type="ECO:0000259" key="3">
    <source>
        <dbReference type="SMART" id="SM00822"/>
    </source>
</evidence>
<keyword evidence="5" id="KW-1185">Reference proteome</keyword>
<dbReference type="InterPro" id="IPR020904">
    <property type="entry name" value="Sc_DH/Rdtase_CS"/>
</dbReference>
<dbReference type="PIRSF" id="PIRSF000126">
    <property type="entry name" value="11-beta-HSD1"/>
    <property type="match status" value="1"/>
</dbReference>
<name>A0A4Q9HS47_STRKA</name>
<dbReference type="RefSeq" id="WP_131124353.1">
    <property type="nucleotide sequence ID" value="NZ_SIXH01000190.1"/>
</dbReference>
<dbReference type="InterPro" id="IPR057326">
    <property type="entry name" value="KR_dom"/>
</dbReference>
<sequence>MSGPADWAVVTGASSGIGEHLARGLAARGYGLWLVARSTDALELLAKELRDRHGVPVRVRSCDLADPAARRALGEELAGQPVSVLCANAGFPACGPFSENDPAKESASVQVNVVSLHALTQALLPGMLARRRGGILVTGSTAGCQPVPTAATYSAGKAFANTFAESLHAELRGTGVSCTLLAPGPVRTNFYAVGGMSRLQERKFLAWLTPERVAEAGLRGLAQGRRVVVPGPVAKAQYLAGRHTPRALLFPVLRAAVLPVFRNARSGSRTRPSVGIPHFRK</sequence>
<evidence type="ECO:0000256" key="2">
    <source>
        <dbReference type="ARBA" id="ARBA00023002"/>
    </source>
</evidence>
<organism evidence="4 5">
    <name type="scientific">Streptomyces kasugaensis</name>
    <dbReference type="NCBI Taxonomy" id="1946"/>
    <lineage>
        <taxon>Bacteria</taxon>
        <taxon>Bacillati</taxon>
        <taxon>Actinomycetota</taxon>
        <taxon>Actinomycetes</taxon>
        <taxon>Kitasatosporales</taxon>
        <taxon>Streptomycetaceae</taxon>
        <taxon>Streptomyces</taxon>
    </lineage>
</organism>
<dbReference type="AlphaFoldDB" id="A0A4Q9HS47"/>
<evidence type="ECO:0000256" key="1">
    <source>
        <dbReference type="ARBA" id="ARBA00006484"/>
    </source>
</evidence>
<proteinExistence type="inferred from homology"/>
<comment type="similarity">
    <text evidence="1">Belongs to the short-chain dehydrogenases/reductases (SDR) family.</text>
</comment>
<accession>A0A4Q9HS47</accession>
<dbReference type="PANTHER" id="PTHR44196">
    <property type="entry name" value="DEHYDROGENASE/REDUCTASE SDR FAMILY MEMBER 7B"/>
    <property type="match status" value="1"/>
</dbReference>
<evidence type="ECO:0000313" key="5">
    <source>
        <dbReference type="Proteomes" id="UP000292452"/>
    </source>
</evidence>
<keyword evidence="2" id="KW-0560">Oxidoreductase</keyword>
<dbReference type="Gene3D" id="3.40.50.720">
    <property type="entry name" value="NAD(P)-binding Rossmann-like Domain"/>
    <property type="match status" value="1"/>
</dbReference>
<reference evidence="4 5" key="1">
    <citation type="submission" date="2019-02" db="EMBL/GenBank/DDBJ databases">
        <title>Draft Genome Sequence of Streptomyces sp. AM-2504, identified by 16S rRNA comparative analysis as a Streptomyces Kasugaensis strain.</title>
        <authorList>
            <person name="Napolioni V."/>
            <person name="Giuliodori A.M."/>
            <person name="Spurio R."/>
            <person name="Fabbretti A."/>
        </authorList>
    </citation>
    <scope>NUCLEOTIDE SEQUENCE [LARGE SCALE GENOMIC DNA]</scope>
    <source>
        <strain evidence="4 5">AM-2504</strain>
    </source>
</reference>
<dbReference type="InterPro" id="IPR036291">
    <property type="entry name" value="NAD(P)-bd_dom_sf"/>
</dbReference>
<dbReference type="Pfam" id="PF00106">
    <property type="entry name" value="adh_short"/>
    <property type="match status" value="1"/>
</dbReference>
<dbReference type="PANTHER" id="PTHR44196:SF2">
    <property type="entry name" value="SHORT-CHAIN DEHYDROGENASE-RELATED"/>
    <property type="match status" value="1"/>
</dbReference>
<dbReference type="PRINTS" id="PR00081">
    <property type="entry name" value="GDHRDH"/>
</dbReference>
<dbReference type="GO" id="GO:0016020">
    <property type="term" value="C:membrane"/>
    <property type="evidence" value="ECO:0007669"/>
    <property type="project" value="TreeGrafter"/>
</dbReference>
<dbReference type="SMART" id="SM00822">
    <property type="entry name" value="PKS_KR"/>
    <property type="match status" value="1"/>
</dbReference>
<protein>
    <submittedName>
        <fullName evidence="4">SDR family oxidoreductase</fullName>
    </submittedName>
</protein>
<gene>
    <name evidence="4" type="ORF">EYS09_20710</name>
</gene>
<comment type="caution">
    <text evidence="4">The sequence shown here is derived from an EMBL/GenBank/DDBJ whole genome shotgun (WGS) entry which is preliminary data.</text>
</comment>
<dbReference type="EMBL" id="SIXH01000190">
    <property type="protein sequence ID" value="TBO57817.1"/>
    <property type="molecule type" value="Genomic_DNA"/>
</dbReference>
<dbReference type="InterPro" id="IPR002347">
    <property type="entry name" value="SDR_fam"/>
</dbReference>
<dbReference type="PROSITE" id="PS00061">
    <property type="entry name" value="ADH_SHORT"/>
    <property type="match status" value="1"/>
</dbReference>
<dbReference type="SUPFAM" id="SSF51735">
    <property type="entry name" value="NAD(P)-binding Rossmann-fold domains"/>
    <property type="match status" value="1"/>
</dbReference>
<dbReference type="GO" id="GO:0016491">
    <property type="term" value="F:oxidoreductase activity"/>
    <property type="evidence" value="ECO:0007669"/>
    <property type="project" value="UniProtKB-KW"/>
</dbReference>
<dbReference type="Proteomes" id="UP000292452">
    <property type="component" value="Unassembled WGS sequence"/>
</dbReference>
<evidence type="ECO:0000313" key="4">
    <source>
        <dbReference type="EMBL" id="TBO57817.1"/>
    </source>
</evidence>
<feature type="domain" description="Ketoreductase" evidence="3">
    <location>
        <begin position="6"/>
        <end position="189"/>
    </location>
</feature>